<feature type="domain" description="Ig-like" evidence="3">
    <location>
        <begin position="54"/>
        <end position="159"/>
    </location>
</feature>
<dbReference type="SUPFAM" id="SSF48726">
    <property type="entry name" value="Immunoglobulin"/>
    <property type="match status" value="2"/>
</dbReference>
<name>A0A9N9RL79_9DIPT</name>
<dbReference type="GO" id="GO:0050808">
    <property type="term" value="P:synapse organization"/>
    <property type="evidence" value="ECO:0007669"/>
    <property type="project" value="TreeGrafter"/>
</dbReference>
<accession>A0A9N9RL79</accession>
<keyword evidence="5" id="KW-1185">Reference proteome</keyword>
<evidence type="ECO:0000259" key="3">
    <source>
        <dbReference type="PROSITE" id="PS50835"/>
    </source>
</evidence>
<feature type="domain" description="Ig-like" evidence="3">
    <location>
        <begin position="163"/>
        <end position="313"/>
    </location>
</feature>
<feature type="signal peptide" evidence="2">
    <location>
        <begin position="1"/>
        <end position="29"/>
    </location>
</feature>
<evidence type="ECO:0000256" key="1">
    <source>
        <dbReference type="SAM" id="MobiDB-lite"/>
    </source>
</evidence>
<protein>
    <recommendedName>
        <fullName evidence="3">Ig-like domain-containing protein</fullName>
    </recommendedName>
</protein>
<evidence type="ECO:0000256" key="2">
    <source>
        <dbReference type="SAM" id="SignalP"/>
    </source>
</evidence>
<dbReference type="InterPro" id="IPR013106">
    <property type="entry name" value="Ig_V-set"/>
</dbReference>
<dbReference type="PANTHER" id="PTHR23279:SF2">
    <property type="entry name" value="DEFECTIVE PROBOSCIS EXTENSION RESPONSE 19, ISOFORM A"/>
    <property type="match status" value="1"/>
</dbReference>
<reference evidence="4" key="2">
    <citation type="submission" date="2022-10" db="EMBL/GenBank/DDBJ databases">
        <authorList>
            <consortium name="ENA_rothamsted_submissions"/>
            <consortium name="culmorum"/>
            <person name="King R."/>
        </authorList>
    </citation>
    <scope>NUCLEOTIDE SEQUENCE</scope>
</reference>
<keyword evidence="2" id="KW-0732">Signal</keyword>
<dbReference type="SMART" id="SM00408">
    <property type="entry name" value="IGc2"/>
    <property type="match status" value="2"/>
</dbReference>
<dbReference type="Proteomes" id="UP001153620">
    <property type="component" value="Chromosome 1"/>
</dbReference>
<dbReference type="InterPro" id="IPR036179">
    <property type="entry name" value="Ig-like_dom_sf"/>
</dbReference>
<dbReference type="Pfam" id="PF07686">
    <property type="entry name" value="V-set"/>
    <property type="match status" value="1"/>
</dbReference>
<dbReference type="EMBL" id="OU895877">
    <property type="protein sequence ID" value="CAG9798952.1"/>
    <property type="molecule type" value="Genomic_DNA"/>
</dbReference>
<organism evidence="4 5">
    <name type="scientific">Chironomus riparius</name>
    <dbReference type="NCBI Taxonomy" id="315576"/>
    <lineage>
        <taxon>Eukaryota</taxon>
        <taxon>Metazoa</taxon>
        <taxon>Ecdysozoa</taxon>
        <taxon>Arthropoda</taxon>
        <taxon>Hexapoda</taxon>
        <taxon>Insecta</taxon>
        <taxon>Pterygota</taxon>
        <taxon>Neoptera</taxon>
        <taxon>Endopterygota</taxon>
        <taxon>Diptera</taxon>
        <taxon>Nematocera</taxon>
        <taxon>Chironomoidea</taxon>
        <taxon>Chironomidae</taxon>
        <taxon>Chironominae</taxon>
        <taxon>Chironomus</taxon>
    </lineage>
</organism>
<sequence>MTFKCFITKHQQALLVIMFFTMSFAGVEPHRDGLKHQHNNNNNHHKSHDLLTSPESYNNDAIGGAVLFFSNNNFETINNTHVTAQIGGTAILPCIVDSSSPATVTWIRRSDYQLLTVGLTTYSSDERFHVEHTRHRGVWDLRIKSVKKDDEGVYECNLSLHPPESIFVSVSVVEAIAEITGAPDVHIDEGSTLRLECKIMQVTENPSYVFWYHEDKMVNFNFQDGYSVLTFPKGSMFHYIYDDDVNADKILPFPTNVDSNNLIEAQGLSGSVSRNNDGVLSSASSILLVHEVQFKHAGNYSCTPSNTRPTSIIVHVLKGDKPAAMKHSNQSTIVDTKSSAHSLMHNLLLLYSSLWLIAIVYLNRSPSGRSNSDIE</sequence>
<feature type="region of interest" description="Disordered" evidence="1">
    <location>
        <begin position="32"/>
        <end position="53"/>
    </location>
</feature>
<dbReference type="GO" id="GO:0032589">
    <property type="term" value="C:neuron projection membrane"/>
    <property type="evidence" value="ECO:0007669"/>
    <property type="project" value="TreeGrafter"/>
</dbReference>
<reference evidence="4" key="1">
    <citation type="submission" date="2022-01" db="EMBL/GenBank/DDBJ databases">
        <authorList>
            <person name="King R."/>
        </authorList>
    </citation>
    <scope>NUCLEOTIDE SEQUENCE</scope>
</reference>
<dbReference type="InterPro" id="IPR003599">
    <property type="entry name" value="Ig_sub"/>
</dbReference>
<dbReference type="OrthoDB" id="5359219at2759"/>
<dbReference type="AlphaFoldDB" id="A0A9N9RL79"/>
<dbReference type="PANTHER" id="PTHR23279">
    <property type="entry name" value="DEFECTIVE PROBOSCIS EXTENSION RESPONSE DPR -RELATED"/>
    <property type="match status" value="1"/>
</dbReference>
<feature type="chain" id="PRO_5040351180" description="Ig-like domain-containing protein" evidence="2">
    <location>
        <begin position="30"/>
        <end position="375"/>
    </location>
</feature>
<evidence type="ECO:0000313" key="4">
    <source>
        <dbReference type="EMBL" id="CAG9798952.1"/>
    </source>
</evidence>
<dbReference type="Gene3D" id="2.60.40.10">
    <property type="entry name" value="Immunoglobulins"/>
    <property type="match status" value="2"/>
</dbReference>
<dbReference type="InterPro" id="IPR037448">
    <property type="entry name" value="Zig-8"/>
</dbReference>
<proteinExistence type="predicted"/>
<dbReference type="InterPro" id="IPR003598">
    <property type="entry name" value="Ig_sub2"/>
</dbReference>
<dbReference type="PROSITE" id="PS50835">
    <property type="entry name" value="IG_LIKE"/>
    <property type="match status" value="2"/>
</dbReference>
<dbReference type="SMART" id="SM00409">
    <property type="entry name" value="IG"/>
    <property type="match status" value="2"/>
</dbReference>
<gene>
    <name evidence="4" type="ORF">CHIRRI_LOCUS1927</name>
</gene>
<dbReference type="InterPro" id="IPR007110">
    <property type="entry name" value="Ig-like_dom"/>
</dbReference>
<evidence type="ECO:0000313" key="5">
    <source>
        <dbReference type="Proteomes" id="UP001153620"/>
    </source>
</evidence>
<dbReference type="InterPro" id="IPR013783">
    <property type="entry name" value="Ig-like_fold"/>
</dbReference>
<dbReference type="FunFam" id="2.60.40.10:FF:000129">
    <property type="entry name" value="CLUMA_CG018772, isoform A"/>
    <property type="match status" value="1"/>
</dbReference>